<keyword evidence="1" id="KW-0812">Transmembrane</keyword>
<evidence type="ECO:0000313" key="2">
    <source>
        <dbReference type="EMBL" id="RBP40567.1"/>
    </source>
</evidence>
<sequence length="103" mass="11295">MIQILPDLAHASQTTLLIASLSLSVVLSAIILRWPRMLWLALVIAVLFGLAGAPLLTHPGYRYAVIHERGMLYFLSRALLFALPLLVCCTAPLLGTRRTQATD</sequence>
<feature type="transmembrane region" description="Helical" evidence="1">
    <location>
        <begin position="12"/>
        <end position="32"/>
    </location>
</feature>
<dbReference type="AlphaFoldDB" id="A0A366HDW5"/>
<dbReference type="RefSeq" id="WP_113960421.1">
    <property type="nucleotide sequence ID" value="NZ_QNRR01000008.1"/>
</dbReference>
<reference evidence="2 3" key="1">
    <citation type="submission" date="2018-06" db="EMBL/GenBank/DDBJ databases">
        <title>Genomic Encyclopedia of Type Strains, Phase IV (KMG-IV): sequencing the most valuable type-strain genomes for metagenomic binning, comparative biology and taxonomic classification.</title>
        <authorList>
            <person name="Goeker M."/>
        </authorList>
    </citation>
    <scope>NUCLEOTIDE SEQUENCE [LARGE SCALE GENOMIC DNA]</scope>
    <source>
        <strain evidence="2 3">DSM 25532</strain>
    </source>
</reference>
<feature type="transmembrane region" description="Helical" evidence="1">
    <location>
        <begin position="39"/>
        <end position="58"/>
    </location>
</feature>
<dbReference type="Proteomes" id="UP000253426">
    <property type="component" value="Unassembled WGS sequence"/>
</dbReference>
<keyword evidence="1" id="KW-1133">Transmembrane helix</keyword>
<feature type="transmembrane region" description="Helical" evidence="1">
    <location>
        <begin position="70"/>
        <end position="94"/>
    </location>
</feature>
<proteinExistence type="predicted"/>
<dbReference type="EMBL" id="QNRR01000008">
    <property type="protein sequence ID" value="RBP40567.1"/>
    <property type="molecule type" value="Genomic_DNA"/>
</dbReference>
<protein>
    <submittedName>
        <fullName evidence="2">Uncharacterized protein</fullName>
    </submittedName>
</protein>
<keyword evidence="3" id="KW-1185">Reference proteome</keyword>
<evidence type="ECO:0000313" key="3">
    <source>
        <dbReference type="Proteomes" id="UP000253426"/>
    </source>
</evidence>
<comment type="caution">
    <text evidence="2">The sequence shown here is derived from an EMBL/GenBank/DDBJ whole genome shotgun (WGS) entry which is preliminary data.</text>
</comment>
<organism evidence="2 3">
    <name type="scientific">Roseimicrobium gellanilyticum</name>
    <dbReference type="NCBI Taxonomy" id="748857"/>
    <lineage>
        <taxon>Bacteria</taxon>
        <taxon>Pseudomonadati</taxon>
        <taxon>Verrucomicrobiota</taxon>
        <taxon>Verrucomicrobiia</taxon>
        <taxon>Verrucomicrobiales</taxon>
        <taxon>Verrucomicrobiaceae</taxon>
        <taxon>Roseimicrobium</taxon>
    </lineage>
</organism>
<evidence type="ECO:0000256" key="1">
    <source>
        <dbReference type="SAM" id="Phobius"/>
    </source>
</evidence>
<gene>
    <name evidence="2" type="ORF">DES53_108274</name>
</gene>
<accession>A0A366HDW5</accession>
<name>A0A366HDW5_9BACT</name>
<keyword evidence="1" id="KW-0472">Membrane</keyword>